<dbReference type="InterPro" id="IPR050300">
    <property type="entry name" value="GDXG_lipolytic_enzyme"/>
</dbReference>
<dbReference type="GO" id="GO:0016787">
    <property type="term" value="F:hydrolase activity"/>
    <property type="evidence" value="ECO:0007669"/>
    <property type="project" value="UniProtKB-KW"/>
</dbReference>
<dbReference type="RefSeq" id="WP_205121535.1">
    <property type="nucleotide sequence ID" value="NZ_JAFBCM010000001.1"/>
</dbReference>
<dbReference type="InterPro" id="IPR013094">
    <property type="entry name" value="AB_hydrolase_3"/>
</dbReference>
<evidence type="ECO:0000256" key="3">
    <source>
        <dbReference type="SAM" id="MobiDB-lite"/>
    </source>
</evidence>
<accession>A0ABV7YM38</accession>
<dbReference type="EMBL" id="JBHRZH010000033">
    <property type="protein sequence ID" value="MFC3764820.1"/>
    <property type="molecule type" value="Genomic_DNA"/>
</dbReference>
<feature type="compositionally biased region" description="Basic and acidic residues" evidence="3">
    <location>
        <begin position="9"/>
        <end position="19"/>
    </location>
</feature>
<dbReference type="PANTHER" id="PTHR48081">
    <property type="entry name" value="AB HYDROLASE SUPERFAMILY PROTEIN C4A8.06C"/>
    <property type="match status" value="1"/>
</dbReference>
<dbReference type="SUPFAM" id="SSF53474">
    <property type="entry name" value="alpha/beta-Hydrolases"/>
    <property type="match status" value="1"/>
</dbReference>
<comment type="similarity">
    <text evidence="1">Belongs to the 'GDXG' lipolytic enzyme family.</text>
</comment>
<dbReference type="PANTHER" id="PTHR48081:SF30">
    <property type="entry name" value="ACETYL-HYDROLASE LIPR-RELATED"/>
    <property type="match status" value="1"/>
</dbReference>
<organism evidence="5 6">
    <name type="scientific">Tenggerimyces flavus</name>
    <dbReference type="NCBI Taxonomy" id="1708749"/>
    <lineage>
        <taxon>Bacteria</taxon>
        <taxon>Bacillati</taxon>
        <taxon>Actinomycetota</taxon>
        <taxon>Actinomycetes</taxon>
        <taxon>Propionibacteriales</taxon>
        <taxon>Nocardioidaceae</taxon>
        <taxon>Tenggerimyces</taxon>
    </lineage>
</organism>
<comment type="caution">
    <text evidence="5">The sequence shown here is derived from an EMBL/GenBank/DDBJ whole genome shotgun (WGS) entry which is preliminary data.</text>
</comment>
<feature type="region of interest" description="Disordered" evidence="3">
    <location>
        <begin position="1"/>
        <end position="36"/>
    </location>
</feature>
<keyword evidence="6" id="KW-1185">Reference proteome</keyword>
<feature type="domain" description="Alpha/beta hydrolase fold-3" evidence="4">
    <location>
        <begin position="53"/>
        <end position="253"/>
    </location>
</feature>
<name>A0ABV7YM38_9ACTN</name>
<evidence type="ECO:0000256" key="1">
    <source>
        <dbReference type="ARBA" id="ARBA00010515"/>
    </source>
</evidence>
<dbReference type="Pfam" id="PF07859">
    <property type="entry name" value="Abhydrolase_3"/>
    <property type="match status" value="1"/>
</dbReference>
<evidence type="ECO:0000256" key="2">
    <source>
        <dbReference type="ARBA" id="ARBA00022801"/>
    </source>
</evidence>
<evidence type="ECO:0000259" key="4">
    <source>
        <dbReference type="Pfam" id="PF07859"/>
    </source>
</evidence>
<evidence type="ECO:0000313" key="5">
    <source>
        <dbReference type="EMBL" id="MFC3764820.1"/>
    </source>
</evidence>
<dbReference type="Proteomes" id="UP001595699">
    <property type="component" value="Unassembled WGS sequence"/>
</dbReference>
<gene>
    <name evidence="5" type="ORF">ACFOUW_28550</name>
</gene>
<evidence type="ECO:0000313" key="6">
    <source>
        <dbReference type="Proteomes" id="UP001595699"/>
    </source>
</evidence>
<sequence length="282" mass="30409">MPQNLAELQVDRQHSRAEQPEVPNGVTRQPVDADGAPAERICARGATTERQILFLPGGGFTSIAGNGQRRFAAAISQRTKACVLLTHYRLAPEHPFPAGRDDGVTAYRWLARQTKAENLAILGDSAGGNLTLATALKLREDGDDLPASLTATSAPADLALTGGTFRTLKDRDPLLTESHRKLVYDSYTKNGTIDVGDPLMSPLRADLTGLPPTLLMVGTQEVLLGDNLALGDKLRKARVEVDVQAWPGQVHAWSLVLEEAPESTMTNDQIAAHLLRAWASVR</sequence>
<reference evidence="6" key="1">
    <citation type="journal article" date="2019" name="Int. J. Syst. Evol. Microbiol.">
        <title>The Global Catalogue of Microorganisms (GCM) 10K type strain sequencing project: providing services to taxonomists for standard genome sequencing and annotation.</title>
        <authorList>
            <consortium name="The Broad Institute Genomics Platform"/>
            <consortium name="The Broad Institute Genome Sequencing Center for Infectious Disease"/>
            <person name="Wu L."/>
            <person name="Ma J."/>
        </authorList>
    </citation>
    <scope>NUCLEOTIDE SEQUENCE [LARGE SCALE GENOMIC DNA]</scope>
    <source>
        <strain evidence="6">CGMCC 4.7241</strain>
    </source>
</reference>
<protein>
    <submittedName>
        <fullName evidence="5">Alpha/beta hydrolase</fullName>
    </submittedName>
</protein>
<proteinExistence type="inferred from homology"/>
<dbReference type="Gene3D" id="3.40.50.1820">
    <property type="entry name" value="alpha/beta hydrolase"/>
    <property type="match status" value="1"/>
</dbReference>
<dbReference type="InterPro" id="IPR029058">
    <property type="entry name" value="AB_hydrolase_fold"/>
</dbReference>
<keyword evidence="2 5" id="KW-0378">Hydrolase</keyword>